<dbReference type="Pfam" id="PF14278">
    <property type="entry name" value="TetR_C_8"/>
    <property type="match status" value="1"/>
</dbReference>
<evidence type="ECO:0000256" key="2">
    <source>
        <dbReference type="PROSITE-ProRule" id="PRU00335"/>
    </source>
</evidence>
<feature type="DNA-binding region" description="H-T-H motif" evidence="2">
    <location>
        <begin position="33"/>
        <end position="52"/>
    </location>
</feature>
<reference evidence="4 5" key="1">
    <citation type="submission" date="2021-01" db="EMBL/GenBank/DDBJ databases">
        <title>FDA dAtabase for Regulatory Grade micrObial Sequences (FDA-ARGOS): Supporting development and validation of Infectious Disease Dx tests.</title>
        <authorList>
            <person name="Sproer C."/>
            <person name="Gronow S."/>
            <person name="Severitt S."/>
            <person name="Schroder I."/>
            <person name="Tallon L."/>
            <person name="Sadzewicz L."/>
            <person name="Zhao X."/>
            <person name="Boylan J."/>
            <person name="Ott S."/>
            <person name="Bowen H."/>
            <person name="Vavikolanu K."/>
            <person name="Mehta A."/>
            <person name="Aluvathingal J."/>
            <person name="Nadendla S."/>
            <person name="Lowell S."/>
            <person name="Myers T."/>
            <person name="Yan Y."/>
            <person name="Sichtig H."/>
        </authorList>
    </citation>
    <scope>NUCLEOTIDE SEQUENCE [LARGE SCALE GENOMIC DNA]</scope>
    <source>
        <strain evidence="4 5">FDAARGOS_1148</strain>
    </source>
</reference>
<dbReference type="RefSeq" id="WP_052766742.1">
    <property type="nucleotide sequence ID" value="NZ_CP015114.1"/>
</dbReference>
<name>A0AB37H0D6_9STAP</name>
<dbReference type="PROSITE" id="PS50977">
    <property type="entry name" value="HTH_TETR_2"/>
    <property type="match status" value="1"/>
</dbReference>
<evidence type="ECO:0000313" key="4">
    <source>
        <dbReference type="EMBL" id="QQS82911.1"/>
    </source>
</evidence>
<evidence type="ECO:0000256" key="1">
    <source>
        <dbReference type="ARBA" id="ARBA00023125"/>
    </source>
</evidence>
<dbReference type="AlphaFoldDB" id="A0AB37H0D6"/>
<dbReference type="PANTHER" id="PTHR43479">
    <property type="entry name" value="ACREF/ENVCD OPERON REPRESSOR-RELATED"/>
    <property type="match status" value="1"/>
</dbReference>
<protein>
    <submittedName>
        <fullName evidence="4">TetR/AcrR family transcriptional regulator C-terminal domain-containing protein</fullName>
    </submittedName>
</protein>
<dbReference type="GeneID" id="93727163"/>
<keyword evidence="5" id="KW-1185">Reference proteome</keyword>
<dbReference type="InterPro" id="IPR009057">
    <property type="entry name" value="Homeodomain-like_sf"/>
</dbReference>
<dbReference type="Gene3D" id="1.10.357.10">
    <property type="entry name" value="Tetracycline Repressor, domain 2"/>
    <property type="match status" value="1"/>
</dbReference>
<evidence type="ECO:0000259" key="3">
    <source>
        <dbReference type="PROSITE" id="PS50977"/>
    </source>
</evidence>
<dbReference type="KEGG" id="scv:A4G25_04740"/>
<dbReference type="Proteomes" id="UP000595942">
    <property type="component" value="Chromosome"/>
</dbReference>
<feature type="domain" description="HTH tetR-type" evidence="3">
    <location>
        <begin position="10"/>
        <end position="70"/>
    </location>
</feature>
<dbReference type="InterPro" id="IPR039532">
    <property type="entry name" value="TetR_C_Firmicutes"/>
</dbReference>
<dbReference type="EMBL" id="CP068073">
    <property type="protein sequence ID" value="QQS82911.1"/>
    <property type="molecule type" value="Genomic_DNA"/>
</dbReference>
<evidence type="ECO:0000313" key="5">
    <source>
        <dbReference type="Proteomes" id="UP000595942"/>
    </source>
</evidence>
<dbReference type="PANTHER" id="PTHR43479:SF11">
    <property type="entry name" value="ACREF_ENVCD OPERON REPRESSOR-RELATED"/>
    <property type="match status" value="1"/>
</dbReference>
<accession>A0AB37H0D6</accession>
<dbReference type="SUPFAM" id="SSF46689">
    <property type="entry name" value="Homeodomain-like"/>
    <property type="match status" value="1"/>
</dbReference>
<dbReference type="InterPro" id="IPR050624">
    <property type="entry name" value="HTH-type_Tx_Regulator"/>
</dbReference>
<organism evidence="4 5">
    <name type="scientific">Staphylococcus condimenti</name>
    <dbReference type="NCBI Taxonomy" id="70255"/>
    <lineage>
        <taxon>Bacteria</taxon>
        <taxon>Bacillati</taxon>
        <taxon>Bacillota</taxon>
        <taxon>Bacilli</taxon>
        <taxon>Bacillales</taxon>
        <taxon>Staphylococcaceae</taxon>
        <taxon>Staphylococcus</taxon>
    </lineage>
</organism>
<dbReference type="Pfam" id="PF00440">
    <property type="entry name" value="TetR_N"/>
    <property type="match status" value="1"/>
</dbReference>
<dbReference type="InterPro" id="IPR001647">
    <property type="entry name" value="HTH_TetR"/>
</dbReference>
<gene>
    <name evidence="4" type="ORF">I6J05_00915</name>
</gene>
<proteinExistence type="predicted"/>
<keyword evidence="1 2" id="KW-0238">DNA-binding</keyword>
<sequence length="182" mass="21775">MKKKEDLRVIKTKMNIENAFLNLFYQKEIEQISVKEITTAAQIARKTFYLHYLDKYDLLEKIFIRRLEELRGICRNLKVENLNLIIDEWFEFFYQHQKFYISLFVNKHSMGSRHDLIQFLQRMLSEVVSPNVCAQRGMDFNMTLNFLGYGLIGMIDQYLLDGEKGRIAVKKHIMTLLSTYRD</sequence>
<dbReference type="GO" id="GO:0003677">
    <property type="term" value="F:DNA binding"/>
    <property type="evidence" value="ECO:0007669"/>
    <property type="project" value="UniProtKB-UniRule"/>
</dbReference>